<keyword evidence="3" id="KW-1185">Reference proteome</keyword>
<feature type="compositionally biased region" description="Basic residues" evidence="1">
    <location>
        <begin position="154"/>
        <end position="165"/>
    </location>
</feature>
<accession>A0A9D5GZR6</accession>
<evidence type="ECO:0000313" key="2">
    <source>
        <dbReference type="EMBL" id="KAI5446764.1"/>
    </source>
</evidence>
<dbReference type="Gramene" id="Psat01G0456200-T1">
    <property type="protein sequence ID" value="KAI5446764.1"/>
    <property type="gene ID" value="KIW84_014562"/>
</dbReference>
<protein>
    <submittedName>
        <fullName evidence="2">Uncharacterized protein</fullName>
    </submittedName>
</protein>
<proteinExistence type="predicted"/>
<organism evidence="2 3">
    <name type="scientific">Pisum sativum</name>
    <name type="common">Garden pea</name>
    <name type="synonym">Lathyrus oleraceus</name>
    <dbReference type="NCBI Taxonomy" id="3888"/>
    <lineage>
        <taxon>Eukaryota</taxon>
        <taxon>Viridiplantae</taxon>
        <taxon>Streptophyta</taxon>
        <taxon>Embryophyta</taxon>
        <taxon>Tracheophyta</taxon>
        <taxon>Spermatophyta</taxon>
        <taxon>Magnoliopsida</taxon>
        <taxon>eudicotyledons</taxon>
        <taxon>Gunneridae</taxon>
        <taxon>Pentapetalae</taxon>
        <taxon>rosids</taxon>
        <taxon>fabids</taxon>
        <taxon>Fabales</taxon>
        <taxon>Fabaceae</taxon>
        <taxon>Papilionoideae</taxon>
        <taxon>50 kb inversion clade</taxon>
        <taxon>NPAAA clade</taxon>
        <taxon>Hologalegina</taxon>
        <taxon>IRL clade</taxon>
        <taxon>Fabeae</taxon>
        <taxon>Lathyrus</taxon>
    </lineage>
</organism>
<gene>
    <name evidence="2" type="ORF">KIW84_014562</name>
</gene>
<evidence type="ECO:0000313" key="3">
    <source>
        <dbReference type="Proteomes" id="UP001058974"/>
    </source>
</evidence>
<comment type="caution">
    <text evidence="2">The sequence shown here is derived from an EMBL/GenBank/DDBJ whole genome shotgun (WGS) entry which is preliminary data.</text>
</comment>
<evidence type="ECO:0000256" key="1">
    <source>
        <dbReference type="SAM" id="MobiDB-lite"/>
    </source>
</evidence>
<sequence>MALREIKLVINDHNTPEEKEKLTKWERSDRLSLCDIKRTVYEHLISGFPEKENAKEYLTTIGEREYILRMVDVQTKLKFHNIDLDENFIVSHALNFLPIEFTQIKTAYNTFGDKWVVNNLITKCVADEEKLKKERIDLAFLVVDAKSHFGKNSWKNKKNTHNASHRHPEFRKYGNGQHHNVRGLKPVAFKKSFWCFWCKENGHKKTYCHAFKAWLYNKNKFRGV</sequence>
<reference evidence="2 3" key="1">
    <citation type="journal article" date="2022" name="Nat. Genet.">
        <title>Improved pea reference genome and pan-genome highlight genomic features and evolutionary characteristics.</title>
        <authorList>
            <person name="Yang T."/>
            <person name="Liu R."/>
            <person name="Luo Y."/>
            <person name="Hu S."/>
            <person name="Wang D."/>
            <person name="Wang C."/>
            <person name="Pandey M.K."/>
            <person name="Ge S."/>
            <person name="Xu Q."/>
            <person name="Li N."/>
            <person name="Li G."/>
            <person name="Huang Y."/>
            <person name="Saxena R.K."/>
            <person name="Ji Y."/>
            <person name="Li M."/>
            <person name="Yan X."/>
            <person name="He Y."/>
            <person name="Liu Y."/>
            <person name="Wang X."/>
            <person name="Xiang C."/>
            <person name="Varshney R.K."/>
            <person name="Ding H."/>
            <person name="Gao S."/>
            <person name="Zong X."/>
        </authorList>
    </citation>
    <scope>NUCLEOTIDE SEQUENCE [LARGE SCALE GENOMIC DNA]</scope>
    <source>
        <strain evidence="2 3">cv. Zhongwan 6</strain>
    </source>
</reference>
<name>A0A9D5GZR6_PEA</name>
<dbReference type="Proteomes" id="UP001058974">
    <property type="component" value="Chromosome 1"/>
</dbReference>
<dbReference type="EMBL" id="JAMSHJ010000001">
    <property type="protein sequence ID" value="KAI5446764.1"/>
    <property type="molecule type" value="Genomic_DNA"/>
</dbReference>
<feature type="region of interest" description="Disordered" evidence="1">
    <location>
        <begin position="154"/>
        <end position="177"/>
    </location>
</feature>
<dbReference type="AlphaFoldDB" id="A0A9D5GZR6"/>